<evidence type="ECO:0000313" key="8">
    <source>
        <dbReference type="Proteomes" id="UP000196036"/>
    </source>
</evidence>
<dbReference type="InterPro" id="IPR036259">
    <property type="entry name" value="MFS_trans_sf"/>
</dbReference>
<sequence length="451" mass="49291">MLKQLINFYKVSSPGPCNGEALSSSDERRLKYLKWSTFLSATFGYGMYYVCRLSLNVVKKPIVEEGIFSETELGIIGSVLFFTYALGKFTNGFLADRSNINRFMTTGLLVTALVNLCLGFTNSFILFAVLWGISGWFQSMGATSCVVGLSRWFTDKERGSYYGFWSASHNIGEALTFLIIASIVSVLGWRYGFFGAGIVGLLGALIVWKFFHDTPESKGFPPVNVPKQKKEMSATETADFNKAQRQVLMMPAIWILALSSAFMYISRYAINSWGVFYLEAQKGYSTLDASFIISICPVCGIIGTMFSGVISDKLFGGRRNVPALIFGLMNVLALCLFLLVPGVHFWIDVLAMILFGLGIGVLICFLGGLMAVDIAPRNASGAALGVVGIASYIGAGLQDVMSGVLIEGQKTVQNGVDVYDFTYINWFWIGAALLSVLFALLVWNAKSKVVG</sequence>
<feature type="transmembrane region" description="Helical" evidence="5">
    <location>
        <begin position="384"/>
        <end position="406"/>
    </location>
</feature>
<accession>A0A1Y4VI33</accession>
<feature type="transmembrane region" description="Helical" evidence="5">
    <location>
        <begin position="75"/>
        <end position="95"/>
    </location>
</feature>
<protein>
    <submittedName>
        <fullName evidence="7">MFS transporter</fullName>
    </submittedName>
</protein>
<feature type="transmembrane region" description="Helical" evidence="5">
    <location>
        <begin position="32"/>
        <end position="55"/>
    </location>
</feature>
<keyword evidence="3 5" id="KW-1133">Transmembrane helix</keyword>
<evidence type="ECO:0000256" key="4">
    <source>
        <dbReference type="ARBA" id="ARBA00023136"/>
    </source>
</evidence>
<feature type="transmembrane region" description="Helical" evidence="5">
    <location>
        <begin position="252"/>
        <end position="270"/>
    </location>
</feature>
<evidence type="ECO:0000256" key="1">
    <source>
        <dbReference type="ARBA" id="ARBA00004127"/>
    </source>
</evidence>
<dbReference type="CDD" id="cd17312">
    <property type="entry name" value="MFS_OPA_SLC37"/>
    <property type="match status" value="1"/>
</dbReference>
<dbReference type="PIRSF" id="PIRSF002808">
    <property type="entry name" value="Hexose_phosphate_transp"/>
    <property type="match status" value="1"/>
</dbReference>
<feature type="transmembrane region" description="Helical" evidence="5">
    <location>
        <begin position="290"/>
        <end position="311"/>
    </location>
</feature>
<dbReference type="PANTHER" id="PTHR43826:SF7">
    <property type="entry name" value="PROTEIN UHPC, PUTATIVE-RELATED"/>
    <property type="match status" value="1"/>
</dbReference>
<proteinExistence type="predicted"/>
<feature type="transmembrane region" description="Helical" evidence="5">
    <location>
        <begin position="107"/>
        <end position="130"/>
    </location>
</feature>
<comment type="subcellular location">
    <subcellularLocation>
        <location evidence="1">Endomembrane system</location>
        <topology evidence="1">Multi-pass membrane protein</topology>
    </subcellularLocation>
</comment>
<name>A0A1Y4VI33_9BACE</name>
<feature type="transmembrane region" description="Helical" evidence="5">
    <location>
        <begin position="323"/>
        <end position="343"/>
    </location>
</feature>
<evidence type="ECO:0000313" key="7">
    <source>
        <dbReference type="EMBL" id="OUQ69023.1"/>
    </source>
</evidence>
<dbReference type="Pfam" id="PF07690">
    <property type="entry name" value="MFS_1"/>
    <property type="match status" value="1"/>
</dbReference>
<gene>
    <name evidence="7" type="ORF">B5E52_10545</name>
</gene>
<dbReference type="Proteomes" id="UP000196036">
    <property type="component" value="Unassembled WGS sequence"/>
</dbReference>
<feature type="transmembrane region" description="Helical" evidence="5">
    <location>
        <begin position="349"/>
        <end position="372"/>
    </location>
</feature>
<dbReference type="InterPro" id="IPR000849">
    <property type="entry name" value="Sugar_P_transporter"/>
</dbReference>
<evidence type="ECO:0000256" key="3">
    <source>
        <dbReference type="ARBA" id="ARBA00022989"/>
    </source>
</evidence>
<evidence type="ECO:0000256" key="2">
    <source>
        <dbReference type="ARBA" id="ARBA00022692"/>
    </source>
</evidence>
<dbReference type="InterPro" id="IPR011701">
    <property type="entry name" value="MFS"/>
</dbReference>
<evidence type="ECO:0000259" key="6">
    <source>
        <dbReference type="PROSITE" id="PS50850"/>
    </source>
</evidence>
<feature type="transmembrane region" description="Helical" evidence="5">
    <location>
        <begin position="426"/>
        <end position="445"/>
    </location>
</feature>
<comment type="caution">
    <text evidence="7">The sequence shown here is derived from an EMBL/GenBank/DDBJ whole genome shotgun (WGS) entry which is preliminary data.</text>
</comment>
<dbReference type="SUPFAM" id="SSF103473">
    <property type="entry name" value="MFS general substrate transporter"/>
    <property type="match status" value="1"/>
</dbReference>
<dbReference type="InterPro" id="IPR020846">
    <property type="entry name" value="MFS_dom"/>
</dbReference>
<evidence type="ECO:0000256" key="5">
    <source>
        <dbReference type="SAM" id="Phobius"/>
    </source>
</evidence>
<dbReference type="GO" id="GO:0005886">
    <property type="term" value="C:plasma membrane"/>
    <property type="evidence" value="ECO:0007669"/>
    <property type="project" value="TreeGrafter"/>
</dbReference>
<reference evidence="8" key="1">
    <citation type="submission" date="2017-04" db="EMBL/GenBank/DDBJ databases">
        <title>Function of individual gut microbiota members based on whole genome sequencing of pure cultures obtained from chicken caecum.</title>
        <authorList>
            <person name="Medvecky M."/>
            <person name="Cejkova D."/>
            <person name="Polansky O."/>
            <person name="Karasova D."/>
            <person name="Kubasova T."/>
            <person name="Cizek A."/>
            <person name="Rychlik I."/>
        </authorList>
    </citation>
    <scope>NUCLEOTIDE SEQUENCE [LARGE SCALE GENOMIC DNA]</scope>
    <source>
        <strain evidence="8">An109</strain>
    </source>
</reference>
<dbReference type="PANTHER" id="PTHR43826">
    <property type="entry name" value="GLUCOSE-6-PHOSPHATE EXCHANGER SLC37A4"/>
    <property type="match status" value="1"/>
</dbReference>
<keyword evidence="2 5" id="KW-0812">Transmembrane</keyword>
<feature type="transmembrane region" description="Helical" evidence="5">
    <location>
        <begin position="191"/>
        <end position="211"/>
    </location>
</feature>
<dbReference type="Gene3D" id="1.20.1250.20">
    <property type="entry name" value="MFS general substrate transporter like domains"/>
    <property type="match status" value="2"/>
</dbReference>
<feature type="domain" description="Major facilitator superfamily (MFS) profile" evidence="6">
    <location>
        <begin position="37"/>
        <end position="447"/>
    </location>
</feature>
<dbReference type="RefSeq" id="WP_008021748.1">
    <property type="nucleotide sequence ID" value="NZ_JABFIB010000006.1"/>
</dbReference>
<keyword evidence="4 5" id="KW-0472">Membrane</keyword>
<dbReference type="GO" id="GO:0061513">
    <property type="term" value="F:glucose 6-phosphate:phosphate antiporter activity"/>
    <property type="evidence" value="ECO:0007669"/>
    <property type="project" value="TreeGrafter"/>
</dbReference>
<dbReference type="AlphaFoldDB" id="A0A1Y4VI33"/>
<dbReference type="GO" id="GO:0035435">
    <property type="term" value="P:phosphate ion transmembrane transport"/>
    <property type="evidence" value="ECO:0007669"/>
    <property type="project" value="TreeGrafter"/>
</dbReference>
<dbReference type="InterPro" id="IPR051337">
    <property type="entry name" value="OPA_Antiporter"/>
</dbReference>
<dbReference type="GO" id="GO:0012505">
    <property type="term" value="C:endomembrane system"/>
    <property type="evidence" value="ECO:0007669"/>
    <property type="project" value="UniProtKB-SubCell"/>
</dbReference>
<dbReference type="EMBL" id="NFLW01000018">
    <property type="protein sequence ID" value="OUQ69023.1"/>
    <property type="molecule type" value="Genomic_DNA"/>
</dbReference>
<organism evidence="7 8">
    <name type="scientific">Bacteroides xylanisolvens</name>
    <dbReference type="NCBI Taxonomy" id="371601"/>
    <lineage>
        <taxon>Bacteria</taxon>
        <taxon>Pseudomonadati</taxon>
        <taxon>Bacteroidota</taxon>
        <taxon>Bacteroidia</taxon>
        <taxon>Bacteroidales</taxon>
        <taxon>Bacteroidaceae</taxon>
        <taxon>Bacteroides</taxon>
    </lineage>
</organism>
<dbReference type="PROSITE" id="PS50850">
    <property type="entry name" value="MFS"/>
    <property type="match status" value="1"/>
</dbReference>